<dbReference type="PANTHER" id="PTHR43015:SF1">
    <property type="entry name" value="D-RIBITOL-5-PHOSPHATE CYTIDYLYLTRANSFERASE"/>
    <property type="match status" value="1"/>
</dbReference>
<protein>
    <submittedName>
        <fullName evidence="3">2-C-methyl-D-erythritol 4-phosphate cytidylyltransferase 2</fullName>
        <ecNumber evidence="3">2.7.7.60</ecNumber>
    </submittedName>
</protein>
<name>A0A174ZQK2_9FIRM</name>
<dbReference type="GO" id="GO:0050518">
    <property type="term" value="F:2-C-methyl-D-erythritol 4-phosphate cytidylyltransferase activity"/>
    <property type="evidence" value="ECO:0007669"/>
    <property type="project" value="UniProtKB-EC"/>
</dbReference>
<evidence type="ECO:0000313" key="3">
    <source>
        <dbReference type="EMBL" id="CUQ85540.1"/>
    </source>
</evidence>
<gene>
    <name evidence="3" type="primary">ispD2</name>
    <name evidence="3" type="ORF">ERS852492_01639</name>
</gene>
<dbReference type="CDD" id="cd02516">
    <property type="entry name" value="CDP-ME_synthetase"/>
    <property type="match status" value="1"/>
</dbReference>
<dbReference type="InterPro" id="IPR034683">
    <property type="entry name" value="IspD/TarI"/>
</dbReference>
<evidence type="ECO:0000256" key="2">
    <source>
        <dbReference type="ARBA" id="ARBA00022695"/>
    </source>
</evidence>
<dbReference type="EMBL" id="CZBV01000004">
    <property type="protein sequence ID" value="CUQ85540.1"/>
    <property type="molecule type" value="Genomic_DNA"/>
</dbReference>
<dbReference type="Pfam" id="PF01128">
    <property type="entry name" value="IspD"/>
    <property type="match status" value="1"/>
</dbReference>
<sequence length="231" mass="25725">MNVAVIIAGGVGARTGNKIPKQFINVNDKPIIIYTLEKFQKHPMIDAIEVVCLEGWYDILNAYAEQFGIAKLKYVISGGNSSQESIKIGLENLKNICNDGDIIIIHDGIRPMVDDNIITSCIETCESNGNGVTAYPVYEQIFETKDGKTTDKYIPRESLRIVQTPQAYKYKEILDVYIEGFEKNIGIHGSSYANTLMTDMGKKLYFSAGSTKNIKITTKDDIAIFKAMISF</sequence>
<keyword evidence="1 3" id="KW-0808">Transferase</keyword>
<proteinExistence type="predicted"/>
<dbReference type="EC" id="2.7.7.60" evidence="3"/>
<reference evidence="3 4" key="1">
    <citation type="submission" date="2015-09" db="EMBL/GenBank/DDBJ databases">
        <authorList>
            <consortium name="Pathogen Informatics"/>
        </authorList>
    </citation>
    <scope>NUCLEOTIDE SEQUENCE [LARGE SCALE GENOMIC DNA]</scope>
    <source>
        <strain evidence="3 4">2789STDY5834878</strain>
    </source>
</reference>
<dbReference type="Proteomes" id="UP000095780">
    <property type="component" value="Unassembled WGS sequence"/>
</dbReference>
<organism evidence="3 4">
    <name type="scientific">Lachnospira eligens</name>
    <dbReference type="NCBI Taxonomy" id="39485"/>
    <lineage>
        <taxon>Bacteria</taxon>
        <taxon>Bacillati</taxon>
        <taxon>Bacillota</taxon>
        <taxon>Clostridia</taxon>
        <taxon>Lachnospirales</taxon>
        <taxon>Lachnospiraceae</taxon>
        <taxon>Lachnospira</taxon>
    </lineage>
</organism>
<evidence type="ECO:0000313" key="4">
    <source>
        <dbReference type="Proteomes" id="UP000095780"/>
    </source>
</evidence>
<dbReference type="AlphaFoldDB" id="A0A174ZQK2"/>
<accession>A0A174ZQK2</accession>
<dbReference type="PANTHER" id="PTHR43015">
    <property type="entry name" value="D-RIBITOL-5-PHOSPHATE CYTIDYLYLTRANSFERASE"/>
    <property type="match status" value="1"/>
</dbReference>
<keyword evidence="2 3" id="KW-0548">Nucleotidyltransferase</keyword>
<dbReference type="RefSeq" id="WP_055287112.1">
    <property type="nucleotide sequence ID" value="NZ_CABIXW010000004.1"/>
</dbReference>
<dbReference type="SUPFAM" id="SSF53448">
    <property type="entry name" value="Nucleotide-diphospho-sugar transferases"/>
    <property type="match status" value="1"/>
</dbReference>
<dbReference type="InterPro" id="IPR029044">
    <property type="entry name" value="Nucleotide-diphossugar_trans"/>
</dbReference>
<evidence type="ECO:0000256" key="1">
    <source>
        <dbReference type="ARBA" id="ARBA00022679"/>
    </source>
</evidence>
<dbReference type="GO" id="GO:0005829">
    <property type="term" value="C:cytosol"/>
    <property type="evidence" value="ECO:0007669"/>
    <property type="project" value="TreeGrafter"/>
</dbReference>
<dbReference type="Gene3D" id="3.90.550.10">
    <property type="entry name" value="Spore Coat Polysaccharide Biosynthesis Protein SpsA, Chain A"/>
    <property type="match status" value="1"/>
</dbReference>